<evidence type="ECO:0000256" key="4">
    <source>
        <dbReference type="ARBA" id="ARBA00038211"/>
    </source>
</evidence>
<gene>
    <name evidence="6" type="ORF">ONB1V03_LOCUS16060</name>
</gene>
<evidence type="ECO:0000313" key="7">
    <source>
        <dbReference type="Proteomes" id="UP000728032"/>
    </source>
</evidence>
<proteinExistence type="inferred from homology"/>
<evidence type="ECO:0000256" key="5">
    <source>
        <dbReference type="ARBA" id="ARBA00038874"/>
    </source>
</evidence>
<dbReference type="GO" id="GO:0004305">
    <property type="term" value="F:ethanolamine kinase activity"/>
    <property type="evidence" value="ECO:0007669"/>
    <property type="project" value="UniProtKB-EC"/>
</dbReference>
<evidence type="ECO:0000256" key="1">
    <source>
        <dbReference type="ARBA" id="ARBA00023209"/>
    </source>
</evidence>
<keyword evidence="7" id="KW-1185">Reference proteome</keyword>
<dbReference type="GO" id="GO:0005737">
    <property type="term" value="C:cytoplasm"/>
    <property type="evidence" value="ECO:0007669"/>
    <property type="project" value="TreeGrafter"/>
</dbReference>
<dbReference type="PANTHER" id="PTHR22603:SF66">
    <property type="entry name" value="ETHANOLAMINE KINASE"/>
    <property type="match status" value="1"/>
</dbReference>
<feature type="non-terminal residue" evidence="6">
    <location>
        <position position="127"/>
    </location>
</feature>
<dbReference type="SUPFAM" id="SSF56112">
    <property type="entry name" value="Protein kinase-like (PK-like)"/>
    <property type="match status" value="1"/>
</dbReference>
<organism evidence="6">
    <name type="scientific">Oppiella nova</name>
    <dbReference type="NCBI Taxonomy" id="334625"/>
    <lineage>
        <taxon>Eukaryota</taxon>
        <taxon>Metazoa</taxon>
        <taxon>Ecdysozoa</taxon>
        <taxon>Arthropoda</taxon>
        <taxon>Chelicerata</taxon>
        <taxon>Arachnida</taxon>
        <taxon>Acari</taxon>
        <taxon>Acariformes</taxon>
        <taxon>Sarcoptiformes</taxon>
        <taxon>Oribatida</taxon>
        <taxon>Brachypylina</taxon>
        <taxon>Oppioidea</taxon>
        <taxon>Oppiidae</taxon>
        <taxon>Oppiella</taxon>
    </lineage>
</organism>
<dbReference type="Gene3D" id="3.90.1200.10">
    <property type="match status" value="1"/>
</dbReference>
<accession>A0A7R9MGG9</accession>
<dbReference type="OrthoDB" id="6497831at2759"/>
<comment type="similarity">
    <text evidence="4">Belongs to the choline/ethanolamine kinase family.</text>
</comment>
<reference evidence="6" key="1">
    <citation type="submission" date="2020-11" db="EMBL/GenBank/DDBJ databases">
        <authorList>
            <person name="Tran Van P."/>
        </authorList>
    </citation>
    <scope>NUCLEOTIDE SEQUENCE</scope>
</reference>
<keyword evidence="1" id="KW-0444">Lipid biosynthesis</keyword>
<evidence type="ECO:0000313" key="6">
    <source>
        <dbReference type="EMBL" id="CAD7659465.1"/>
    </source>
</evidence>
<keyword evidence="2" id="KW-1208">Phospholipid metabolism</keyword>
<dbReference type="Gene3D" id="3.30.200.20">
    <property type="entry name" value="Phosphorylase Kinase, domain 1"/>
    <property type="match status" value="1"/>
</dbReference>
<evidence type="ECO:0000256" key="2">
    <source>
        <dbReference type="ARBA" id="ARBA00023264"/>
    </source>
</evidence>
<keyword evidence="1" id="KW-0594">Phospholipid biosynthesis</keyword>
<dbReference type="AlphaFoldDB" id="A0A7R9MGG9"/>
<dbReference type="EC" id="2.7.1.82" evidence="5"/>
<name>A0A7R9MGG9_9ACAR</name>
<dbReference type="PANTHER" id="PTHR22603">
    <property type="entry name" value="CHOLINE/ETHANOALAMINE KINASE"/>
    <property type="match status" value="1"/>
</dbReference>
<keyword evidence="1" id="KW-0443">Lipid metabolism</keyword>
<evidence type="ECO:0000256" key="3">
    <source>
        <dbReference type="ARBA" id="ARBA00037883"/>
    </source>
</evidence>
<dbReference type="GO" id="GO:0006646">
    <property type="term" value="P:phosphatidylethanolamine biosynthetic process"/>
    <property type="evidence" value="ECO:0007669"/>
    <property type="project" value="TreeGrafter"/>
</dbReference>
<protein>
    <recommendedName>
        <fullName evidence="5">ethanolamine kinase</fullName>
        <ecNumber evidence="5">2.7.1.82</ecNumber>
    </recommendedName>
</protein>
<dbReference type="Proteomes" id="UP000728032">
    <property type="component" value="Unassembled WGS sequence"/>
</dbReference>
<dbReference type="EMBL" id="CAJPVJ010017485">
    <property type="protein sequence ID" value="CAG2176627.1"/>
    <property type="molecule type" value="Genomic_DNA"/>
</dbReference>
<dbReference type="EMBL" id="OC932310">
    <property type="protein sequence ID" value="CAD7659465.1"/>
    <property type="molecule type" value="Genomic_DNA"/>
</dbReference>
<comment type="pathway">
    <text evidence="3">Phospholipid metabolism; phosphatidylethanolamine biosynthesis; phosphatidylethanolamine from ethanolamine: step 1/3.</text>
</comment>
<dbReference type="Pfam" id="PF01633">
    <property type="entry name" value="Choline_kinase"/>
    <property type="match status" value="1"/>
</dbReference>
<dbReference type="InterPro" id="IPR011009">
    <property type="entry name" value="Kinase-like_dom_sf"/>
</dbReference>
<sequence>MWGVWTRVPMSAIRVTRIYGGQSNQMYRCRLVDSVRVEGDEPRDVVIKLYGDKYFNTECAGSDRHNDAILASIMSEHGLGPRIYQSWTSGEIQPFLKHRQFGVCEQNEPKLVRELAQKLATFHSLKP</sequence>